<reference evidence="2" key="4">
    <citation type="submission" date="2024-05" db="EMBL/GenBank/DDBJ databases">
        <authorList>
            <person name="Sun Q."/>
            <person name="Zhou Y."/>
        </authorList>
    </citation>
    <scope>NUCLEOTIDE SEQUENCE</scope>
    <source>
        <strain evidence="2">CGMCC 1.15644</strain>
    </source>
</reference>
<comment type="caution">
    <text evidence="3">The sequence shown here is derived from an EMBL/GenBank/DDBJ whole genome shotgun (WGS) entry which is preliminary data.</text>
</comment>
<feature type="chain" id="PRO_5020636118" description="MG2 domain-containing protein" evidence="1">
    <location>
        <begin position="21"/>
        <end position="805"/>
    </location>
</feature>
<dbReference type="Proteomes" id="UP000622648">
    <property type="component" value="Unassembled WGS sequence"/>
</dbReference>
<name>A0A4R2HEK9_9SPHI</name>
<evidence type="ECO:0000313" key="3">
    <source>
        <dbReference type="EMBL" id="TCO25443.1"/>
    </source>
</evidence>
<evidence type="ECO:0008006" key="6">
    <source>
        <dbReference type="Google" id="ProtNLM"/>
    </source>
</evidence>
<evidence type="ECO:0000256" key="1">
    <source>
        <dbReference type="SAM" id="SignalP"/>
    </source>
</evidence>
<sequence length="805" mass="90617">MLSKFITIGCLLFLSGFVQAQNLKLDSVAENLKLYGLNTNQSSLFIHFDKNIYTNNDQVWFTGYLLNTVAESGRYHTLYLSLVNNADTSIVLQEKFLIQQGISFGSLVLPDSLPSGKYRFVAYTNMKVNHQFDGEFTQPITIKSTTINPLIANVSIFKTFDEQTKNGTALLQVLSGNNRFVENAEINYQIGSADQIIKTGKAKSSVIGELMISYPTEQITKKNNLLKISIKKDNHVKHVNFNLPVKDEKKYQVSFYPESGYLVDDLTNKVGFELKAENGNAVQGKAVFYQDEKILDTIYTNSLGIGSFVFQPNRLKRYHAQIIGARDGVNQYDLPTILKHGVVLRLGSAISNDELKAQIESNDQQQVHVVVHDFSNILLQTSFDLLANRPQNMRFKLDSIPIGLYALTVLNDEYKPIAERIFFAHYNKINFISITTDKENYTTRDSVEVDLSAIEGQDKLLSAMVSVSCVQANRLSIDNNQNITDFYFFQQLLADLPPHQFNLKYTDINYLNEVLLVKGWRRYQWPTKILPNVKPKLVSLEYSGEILKNKKQLKTPLALNAFAGSNIKVINTDSSGKFNLTAADLLSEDRGRVWLSISDKKYANYEVLLNDPLKKIKDEVINQKSIPLVNQTTQLNDLNQSIKITSGITLKDVVIKYKKDNHINFADRGPNGCGDYVCKYNIFNCANHAGDPDNRKPLKGKSYARSGGGTIIYAGCTDHEDKPNLRILKGISLAKEFYVSDVSNMNEPINSPNLYWNYQIELNKLGSNKLIFNTGDVEGKFKIVVQGITSEGVAYGEKEINVAAK</sequence>
<dbReference type="RefSeq" id="WP_132533178.1">
    <property type="nucleotide sequence ID" value="NZ_BMJO01000002.1"/>
</dbReference>
<keyword evidence="1" id="KW-0732">Signal</keyword>
<keyword evidence="5" id="KW-1185">Reference proteome</keyword>
<reference evidence="3 4" key="3">
    <citation type="submission" date="2019-03" db="EMBL/GenBank/DDBJ databases">
        <title>Genomic Encyclopedia of Type Strains, Phase IV (KMG-IV): sequencing the most valuable type-strain genomes for metagenomic binning, comparative biology and taxonomic classification.</title>
        <authorList>
            <person name="Goeker M."/>
        </authorList>
    </citation>
    <scope>NUCLEOTIDE SEQUENCE [LARGE SCALE GENOMIC DNA]</scope>
    <source>
        <strain evidence="3 4">DSM 103236</strain>
    </source>
</reference>
<feature type="signal peptide" evidence="1">
    <location>
        <begin position="1"/>
        <end position="20"/>
    </location>
</feature>
<protein>
    <recommendedName>
        <fullName evidence="6">MG2 domain-containing protein</fullName>
    </recommendedName>
</protein>
<organism evidence="3 4">
    <name type="scientific">Pedobacter psychrotolerans</name>
    <dbReference type="NCBI Taxonomy" id="1843235"/>
    <lineage>
        <taxon>Bacteria</taxon>
        <taxon>Pseudomonadati</taxon>
        <taxon>Bacteroidota</taxon>
        <taxon>Sphingobacteriia</taxon>
        <taxon>Sphingobacteriales</taxon>
        <taxon>Sphingobacteriaceae</taxon>
        <taxon>Pedobacter</taxon>
    </lineage>
</organism>
<dbReference type="Proteomes" id="UP000295684">
    <property type="component" value="Unassembled WGS sequence"/>
</dbReference>
<dbReference type="EMBL" id="SLWO01000004">
    <property type="protein sequence ID" value="TCO25443.1"/>
    <property type="molecule type" value="Genomic_DNA"/>
</dbReference>
<reference evidence="5" key="2">
    <citation type="journal article" date="2019" name="Int. J. Syst. Evol. Microbiol.">
        <title>The Global Catalogue of Microorganisms (GCM) 10K type strain sequencing project: providing services to taxonomists for standard genome sequencing and annotation.</title>
        <authorList>
            <consortium name="The Broad Institute Genomics Platform"/>
            <consortium name="The Broad Institute Genome Sequencing Center for Infectious Disease"/>
            <person name="Wu L."/>
            <person name="Ma J."/>
        </authorList>
    </citation>
    <scope>NUCLEOTIDE SEQUENCE [LARGE SCALE GENOMIC DNA]</scope>
    <source>
        <strain evidence="5">CGMCC 1.15644</strain>
    </source>
</reference>
<evidence type="ECO:0000313" key="4">
    <source>
        <dbReference type="Proteomes" id="UP000295684"/>
    </source>
</evidence>
<accession>A0A4R2HEK9</accession>
<reference evidence="2" key="1">
    <citation type="journal article" date="2014" name="Int. J. Syst. Evol. Microbiol.">
        <title>Complete genome of a new Firmicutes species belonging to the dominant human colonic microbiota ('Ruminococcus bicirculans') reveals two chromosomes and a selective capacity to utilize plant glucans.</title>
        <authorList>
            <consortium name="NISC Comparative Sequencing Program"/>
            <person name="Wegmann U."/>
            <person name="Louis P."/>
            <person name="Goesmann A."/>
            <person name="Henrissat B."/>
            <person name="Duncan S.H."/>
            <person name="Flint H.J."/>
        </authorList>
    </citation>
    <scope>NUCLEOTIDE SEQUENCE</scope>
    <source>
        <strain evidence="2">CGMCC 1.15644</strain>
    </source>
</reference>
<proteinExistence type="predicted"/>
<dbReference type="OrthoDB" id="609485at2"/>
<evidence type="ECO:0000313" key="5">
    <source>
        <dbReference type="Proteomes" id="UP000622648"/>
    </source>
</evidence>
<dbReference type="EMBL" id="BMJO01000002">
    <property type="protein sequence ID" value="GGE45373.1"/>
    <property type="molecule type" value="Genomic_DNA"/>
</dbReference>
<dbReference type="AlphaFoldDB" id="A0A4R2HEK9"/>
<dbReference type="Gene3D" id="2.60.40.1930">
    <property type="match status" value="1"/>
</dbReference>
<gene>
    <name evidence="3" type="ORF">EV200_104481</name>
    <name evidence="2" type="ORF">GCM10011413_09430</name>
</gene>
<evidence type="ECO:0000313" key="2">
    <source>
        <dbReference type="EMBL" id="GGE45373.1"/>
    </source>
</evidence>